<dbReference type="InterPro" id="IPR003737">
    <property type="entry name" value="GlcNAc_PI_deacetylase-related"/>
</dbReference>
<accession>A0A022PEW4</accession>
<sequence length="259" mass="29845">MMHLFLSPHLDDAALSAGGLIHKLVSENQQVVVLTFFTEYDENLTSHYLRSESNDNMNSFIKLYSKRANEDIAFCNKLSAIPIHGKILDCIYRIDQYGEPMYNNSAGIYSGLAHKSDYASDMAQDLIDKILLNYQPDYIYAPLGIGRHVDHIIINNLVHNIKGSHKLKILLYEDFPYVLGEYPIVNPDGLENALLRNNKFNMRAILVDIDLKEKMQNILFYESQLEPLFGNESNLLISLEKYYCSISKSKIQERFWLIQ</sequence>
<name>A0A022PEW4_9GAMM</name>
<keyword evidence="2" id="KW-1185">Reference proteome</keyword>
<dbReference type="Pfam" id="PF02585">
    <property type="entry name" value="PIG-L"/>
    <property type="match status" value="1"/>
</dbReference>
<dbReference type="EMBL" id="JFGV01000040">
    <property type="protein sequence ID" value="EYU14712.1"/>
    <property type="molecule type" value="Genomic_DNA"/>
</dbReference>
<dbReference type="SUPFAM" id="SSF102588">
    <property type="entry name" value="LmbE-like"/>
    <property type="match status" value="1"/>
</dbReference>
<gene>
    <name evidence="1" type="ORF">BA1DRAFT_02738</name>
</gene>
<evidence type="ECO:0000313" key="2">
    <source>
        <dbReference type="Proteomes" id="UP000023464"/>
    </source>
</evidence>
<dbReference type="PATRIC" id="fig|1393736.3.peg.2802"/>
<evidence type="ECO:0000313" key="1">
    <source>
        <dbReference type="EMBL" id="EYU14712.1"/>
    </source>
</evidence>
<proteinExistence type="predicted"/>
<organism evidence="1 2">
    <name type="scientific">Photorhabdus aegyptia</name>
    <dbReference type="NCBI Taxonomy" id="2805098"/>
    <lineage>
        <taxon>Bacteria</taxon>
        <taxon>Pseudomonadati</taxon>
        <taxon>Pseudomonadota</taxon>
        <taxon>Gammaproteobacteria</taxon>
        <taxon>Enterobacterales</taxon>
        <taxon>Morganellaceae</taxon>
        <taxon>Photorhabdus</taxon>
    </lineage>
</organism>
<dbReference type="RefSeq" id="WP_036779905.1">
    <property type="nucleotide sequence ID" value="NZ_CAWLTM010000075.1"/>
</dbReference>
<dbReference type="Proteomes" id="UP000023464">
    <property type="component" value="Unassembled WGS sequence"/>
</dbReference>
<reference evidence="1 2" key="1">
    <citation type="submission" date="2014-03" db="EMBL/GenBank/DDBJ databases">
        <title>Draft Genome of Photorhabdus luminescens BA1, an Egyptian Isolate.</title>
        <authorList>
            <person name="Ghazal S."/>
            <person name="Hurst S.G.IV."/>
            <person name="Morris K."/>
            <person name="Thomas K."/>
            <person name="Tisa L.S."/>
        </authorList>
    </citation>
    <scope>NUCLEOTIDE SEQUENCE [LARGE SCALE GENOMIC DNA]</scope>
    <source>
        <strain evidence="1 2">BA1</strain>
    </source>
</reference>
<dbReference type="Gene3D" id="3.40.50.10320">
    <property type="entry name" value="LmbE-like"/>
    <property type="match status" value="1"/>
</dbReference>
<dbReference type="AlphaFoldDB" id="A0A022PEW4"/>
<dbReference type="InterPro" id="IPR024078">
    <property type="entry name" value="LmbE-like_dom_sf"/>
</dbReference>
<comment type="caution">
    <text evidence="1">The sequence shown here is derived from an EMBL/GenBank/DDBJ whole genome shotgun (WGS) entry which is preliminary data.</text>
</comment>
<protein>
    <submittedName>
        <fullName evidence="1">Putative LmbE-like protein</fullName>
    </submittedName>
</protein>